<dbReference type="Proteomes" id="UP000085678">
    <property type="component" value="Unplaced"/>
</dbReference>
<dbReference type="OrthoDB" id="6044504at2759"/>
<organism evidence="1 2">
    <name type="scientific">Lingula anatina</name>
    <name type="common">Brachiopod</name>
    <name type="synonym">Lingula unguis</name>
    <dbReference type="NCBI Taxonomy" id="7574"/>
    <lineage>
        <taxon>Eukaryota</taxon>
        <taxon>Metazoa</taxon>
        <taxon>Spiralia</taxon>
        <taxon>Lophotrochozoa</taxon>
        <taxon>Brachiopoda</taxon>
        <taxon>Linguliformea</taxon>
        <taxon>Lingulata</taxon>
        <taxon>Lingulida</taxon>
        <taxon>Linguloidea</taxon>
        <taxon>Lingulidae</taxon>
        <taxon>Lingula</taxon>
    </lineage>
</organism>
<dbReference type="InParanoid" id="A0A1S3IVU2"/>
<accession>A0A1S3IVU2</accession>
<evidence type="ECO:0000313" key="1">
    <source>
        <dbReference type="Proteomes" id="UP000085678"/>
    </source>
</evidence>
<dbReference type="RefSeq" id="XP_013402076.1">
    <property type="nucleotide sequence ID" value="XM_013546622.2"/>
</dbReference>
<name>A0A1S3IVU2_LINAN</name>
<evidence type="ECO:0000313" key="2">
    <source>
        <dbReference type="RefSeq" id="XP_013402076.1"/>
    </source>
</evidence>
<dbReference type="AlphaFoldDB" id="A0A1S3IVU2"/>
<gene>
    <name evidence="2" type="primary">LOC106167760</name>
</gene>
<dbReference type="GeneID" id="106167760"/>
<reference evidence="2" key="1">
    <citation type="submission" date="2025-08" db="UniProtKB">
        <authorList>
            <consortium name="RefSeq"/>
        </authorList>
    </citation>
    <scope>IDENTIFICATION</scope>
    <source>
        <tissue evidence="2">Gonads</tissue>
    </source>
</reference>
<protein>
    <submittedName>
        <fullName evidence="2">Uncharacterized protein LOC106167760</fullName>
    </submittedName>
</protein>
<keyword evidence="1" id="KW-1185">Reference proteome</keyword>
<dbReference type="KEGG" id="lak:106167760"/>
<sequence length="169" mass="19665">MSEDYQSMMRGLGGQERHCCVDLPQRTVSYKPWFASPNSDQPVPQTQLKPIVERITKPTVASRGGVDLKDKDFEYMKPVNWMKKTNPDWKIKNLDTRFCTPRQVSKAEFQEIVDRLARSTAISRIRSAPPRLSWYPINLEKGPVEKPYFLSQKLRSDGLYWDPNESESR</sequence>
<proteinExistence type="predicted"/>